<dbReference type="FunFam" id="3.65.10.10:FF:000001">
    <property type="entry name" value="UDP-N-acetylglucosamine 1-carboxyvinyltransferase"/>
    <property type="match status" value="1"/>
</dbReference>
<dbReference type="GO" id="GO:0005737">
    <property type="term" value="C:cytoplasm"/>
    <property type="evidence" value="ECO:0007669"/>
    <property type="project" value="UniProtKB-SubCell"/>
</dbReference>
<keyword evidence="12" id="KW-0670">Pyruvate</keyword>
<sequence length="418" mass="44430">MDKLIIEGGQRLQGNVRVSGFKNAAVALIPATVLAGDICVLDNLPEISDVKVLGNILRSLGAIVTEIGSNKLEINTASMKQCYADYEVAKELRASYYLLGASLGRFKKAKVAYPGGCSIGSRPIDQHIKGFEALGATVTVEHGIITVEAERLIGTEIYLDVVSVGATINIMLAAVMAEGTTTIENAAKEPHIVDVANFLNCMGAKVRGAGTDVIKIKGVEKLNGCQYSVIPDQIEAGTYMIATAATGGDVTIENVIPKHLEAITAKLKEMGVDIVENGDSLHVVASRPLKSVNVKTLVYPGFPTDLQQPMSSLLTMAKGTGMVTETIFEGRLKHVDELKRMGANIKVEGHVAVFQGVARLSGAKVSASDLRAGAALVVAGLMAEGKTEIENVQYIDRGYDRLQEKLQLLGANVTRVLE</sequence>
<evidence type="ECO:0000313" key="15">
    <source>
        <dbReference type="Proteomes" id="UP000001572"/>
    </source>
</evidence>
<dbReference type="Pfam" id="PF00275">
    <property type="entry name" value="EPSP_synthase"/>
    <property type="match status" value="1"/>
</dbReference>
<dbReference type="KEGG" id="amt:Amet_4753"/>
<evidence type="ECO:0000256" key="11">
    <source>
        <dbReference type="ARBA" id="ARBA00047527"/>
    </source>
</evidence>
<dbReference type="GO" id="GO:0051301">
    <property type="term" value="P:cell division"/>
    <property type="evidence" value="ECO:0007669"/>
    <property type="project" value="UniProtKB-KW"/>
</dbReference>
<evidence type="ECO:0000256" key="7">
    <source>
        <dbReference type="ARBA" id="ARBA00022984"/>
    </source>
</evidence>
<gene>
    <name evidence="12" type="primary">murA</name>
    <name evidence="14" type="ordered locus">Amet_4753</name>
</gene>
<dbReference type="InterPro" id="IPR005750">
    <property type="entry name" value="UDP_GlcNAc_COvinyl_MurA"/>
</dbReference>
<dbReference type="RefSeq" id="WP_012065704.1">
    <property type="nucleotide sequence ID" value="NC_009633.1"/>
</dbReference>
<name>A6TXA1_ALKMQ</name>
<dbReference type="AlphaFoldDB" id="A6TXA1"/>
<evidence type="ECO:0000256" key="3">
    <source>
        <dbReference type="ARBA" id="ARBA00022490"/>
    </source>
</evidence>
<feature type="binding site" evidence="12">
    <location>
        <begin position="22"/>
        <end position="23"/>
    </location>
    <ligand>
        <name>phosphoenolpyruvate</name>
        <dbReference type="ChEBI" id="CHEBI:58702"/>
    </ligand>
</feature>
<feature type="modified residue" description="2-(S-cysteinyl)pyruvic acid O-phosphothioketal" evidence="12">
    <location>
        <position position="117"/>
    </location>
</feature>
<evidence type="ECO:0000256" key="10">
    <source>
        <dbReference type="ARBA" id="ARBA00038367"/>
    </source>
</evidence>
<keyword evidence="8 12" id="KW-0131">Cell cycle</keyword>
<feature type="binding site" evidence="12">
    <location>
        <position position="327"/>
    </location>
    <ligand>
        <name>UDP-N-acetyl-alpha-D-glucosamine</name>
        <dbReference type="ChEBI" id="CHEBI:57705"/>
    </ligand>
</feature>
<reference evidence="15" key="1">
    <citation type="journal article" date="2016" name="Genome Announc.">
        <title>Complete genome sequence of Alkaliphilus metalliredigens strain QYMF, an alkaliphilic and metal-reducing bacterium isolated from borax-contaminated leachate ponds.</title>
        <authorList>
            <person name="Hwang C."/>
            <person name="Copeland A."/>
            <person name="Lucas S."/>
            <person name="Lapidus A."/>
            <person name="Barry K."/>
            <person name="Detter J.C."/>
            <person name="Glavina Del Rio T."/>
            <person name="Hammon N."/>
            <person name="Israni S."/>
            <person name="Dalin E."/>
            <person name="Tice H."/>
            <person name="Pitluck S."/>
            <person name="Chertkov O."/>
            <person name="Brettin T."/>
            <person name="Bruce D."/>
            <person name="Han C."/>
            <person name="Schmutz J."/>
            <person name="Larimer F."/>
            <person name="Land M.L."/>
            <person name="Hauser L."/>
            <person name="Kyrpides N."/>
            <person name="Mikhailova N."/>
            <person name="Ye Q."/>
            <person name="Zhou J."/>
            <person name="Richardson P."/>
            <person name="Fields M.W."/>
        </authorList>
    </citation>
    <scope>NUCLEOTIDE SEQUENCE [LARGE SCALE GENOMIC DNA]</scope>
    <source>
        <strain evidence="15">QYMF</strain>
    </source>
</reference>
<dbReference type="SUPFAM" id="SSF55205">
    <property type="entry name" value="EPT/RTPC-like"/>
    <property type="match status" value="1"/>
</dbReference>
<evidence type="ECO:0000256" key="9">
    <source>
        <dbReference type="ARBA" id="ARBA00023316"/>
    </source>
</evidence>
<keyword evidence="7 12" id="KW-0573">Peptidoglycan synthesis</keyword>
<keyword evidence="4 12" id="KW-0132">Cell division</keyword>
<dbReference type="NCBIfam" id="TIGR01072">
    <property type="entry name" value="murA"/>
    <property type="match status" value="1"/>
</dbReference>
<dbReference type="CDD" id="cd01555">
    <property type="entry name" value="UdpNAET"/>
    <property type="match status" value="1"/>
</dbReference>
<comment type="subcellular location">
    <subcellularLocation>
        <location evidence="1 12">Cytoplasm</location>
    </subcellularLocation>
</comment>
<organism evidence="14 15">
    <name type="scientific">Alkaliphilus metalliredigens (strain QYMF)</name>
    <dbReference type="NCBI Taxonomy" id="293826"/>
    <lineage>
        <taxon>Bacteria</taxon>
        <taxon>Bacillati</taxon>
        <taxon>Bacillota</taxon>
        <taxon>Clostridia</taxon>
        <taxon>Peptostreptococcales</taxon>
        <taxon>Natronincolaceae</taxon>
        <taxon>Alkaliphilus</taxon>
    </lineage>
</organism>
<dbReference type="HOGENOM" id="CLU_027387_0_0_9"/>
<evidence type="ECO:0000256" key="5">
    <source>
        <dbReference type="ARBA" id="ARBA00022679"/>
    </source>
</evidence>
<proteinExistence type="inferred from homology"/>
<dbReference type="InterPro" id="IPR036968">
    <property type="entry name" value="Enolpyruvate_Tfrase_sf"/>
</dbReference>
<keyword evidence="6 12" id="KW-0133">Cell shape</keyword>
<dbReference type="GO" id="GO:0009252">
    <property type="term" value="P:peptidoglycan biosynthetic process"/>
    <property type="evidence" value="ECO:0007669"/>
    <property type="project" value="UniProtKB-UniRule"/>
</dbReference>
<comment type="catalytic activity">
    <reaction evidence="11 12">
        <text>phosphoenolpyruvate + UDP-N-acetyl-alpha-D-glucosamine = UDP-N-acetyl-3-O-(1-carboxyvinyl)-alpha-D-glucosamine + phosphate</text>
        <dbReference type="Rhea" id="RHEA:18681"/>
        <dbReference type="ChEBI" id="CHEBI:43474"/>
        <dbReference type="ChEBI" id="CHEBI:57705"/>
        <dbReference type="ChEBI" id="CHEBI:58702"/>
        <dbReference type="ChEBI" id="CHEBI:68483"/>
        <dbReference type="EC" id="2.5.1.7"/>
    </reaction>
</comment>
<dbReference type="Proteomes" id="UP000001572">
    <property type="component" value="Chromosome"/>
</dbReference>
<dbReference type="EMBL" id="CP000724">
    <property type="protein sequence ID" value="ABR50819.1"/>
    <property type="molecule type" value="Genomic_DNA"/>
</dbReference>
<dbReference type="HAMAP" id="MF_00111">
    <property type="entry name" value="MurA"/>
    <property type="match status" value="1"/>
</dbReference>
<comment type="function">
    <text evidence="12">Cell wall formation. Adds enolpyruvyl to UDP-N-acetylglucosamine.</text>
</comment>
<dbReference type="Gene3D" id="3.65.10.10">
    <property type="entry name" value="Enolpyruvate transferase domain"/>
    <property type="match status" value="2"/>
</dbReference>
<feature type="binding site" evidence="12">
    <location>
        <begin position="122"/>
        <end position="126"/>
    </location>
    <ligand>
        <name>UDP-N-acetyl-alpha-D-glucosamine</name>
        <dbReference type="ChEBI" id="CHEBI:57705"/>
    </ligand>
</feature>
<keyword evidence="15" id="KW-1185">Reference proteome</keyword>
<comment type="similarity">
    <text evidence="10 12">Belongs to the EPSP synthase family. MurA subfamily.</text>
</comment>
<dbReference type="OrthoDB" id="9803760at2"/>
<dbReference type="eggNOG" id="COG0766">
    <property type="taxonomic scope" value="Bacteria"/>
</dbReference>
<dbReference type="GO" id="GO:0071555">
    <property type="term" value="P:cell wall organization"/>
    <property type="evidence" value="ECO:0007669"/>
    <property type="project" value="UniProtKB-KW"/>
</dbReference>
<feature type="active site" description="Proton donor" evidence="12">
    <location>
        <position position="117"/>
    </location>
</feature>
<keyword evidence="5 12" id="KW-0808">Transferase</keyword>
<feature type="domain" description="Enolpyruvate transferase" evidence="13">
    <location>
        <begin position="7"/>
        <end position="406"/>
    </location>
</feature>
<evidence type="ECO:0000256" key="1">
    <source>
        <dbReference type="ARBA" id="ARBA00004496"/>
    </source>
</evidence>
<feature type="binding site" evidence="12">
    <location>
        <position position="305"/>
    </location>
    <ligand>
        <name>UDP-N-acetyl-alpha-D-glucosamine</name>
        <dbReference type="ChEBI" id="CHEBI:57705"/>
    </ligand>
</feature>
<feature type="binding site" evidence="12">
    <location>
        <position position="93"/>
    </location>
    <ligand>
        <name>UDP-N-acetyl-alpha-D-glucosamine</name>
        <dbReference type="ChEBI" id="CHEBI:57705"/>
    </ligand>
</feature>
<evidence type="ECO:0000259" key="13">
    <source>
        <dbReference type="Pfam" id="PF00275"/>
    </source>
</evidence>
<accession>A6TXA1</accession>
<dbReference type="GO" id="GO:0019277">
    <property type="term" value="P:UDP-N-acetylgalactosamine biosynthetic process"/>
    <property type="evidence" value="ECO:0007669"/>
    <property type="project" value="InterPro"/>
</dbReference>
<dbReference type="GO" id="GO:0008360">
    <property type="term" value="P:regulation of cell shape"/>
    <property type="evidence" value="ECO:0007669"/>
    <property type="project" value="UniProtKB-KW"/>
</dbReference>
<evidence type="ECO:0000256" key="8">
    <source>
        <dbReference type="ARBA" id="ARBA00023306"/>
    </source>
</evidence>
<dbReference type="GO" id="GO:0008760">
    <property type="term" value="F:UDP-N-acetylglucosamine 1-carboxyvinyltransferase activity"/>
    <property type="evidence" value="ECO:0007669"/>
    <property type="project" value="UniProtKB-UniRule"/>
</dbReference>
<evidence type="ECO:0000256" key="6">
    <source>
        <dbReference type="ARBA" id="ARBA00022960"/>
    </source>
</evidence>
<comment type="caution">
    <text evidence="12">Lacks conserved residue(s) required for the propagation of feature annotation.</text>
</comment>
<keyword evidence="9 12" id="KW-0961">Cell wall biogenesis/degradation</keyword>
<evidence type="ECO:0000256" key="4">
    <source>
        <dbReference type="ARBA" id="ARBA00022618"/>
    </source>
</evidence>
<protein>
    <recommendedName>
        <fullName evidence="12">UDP-N-acetylglucosamine 1-carboxyvinyltransferase</fullName>
        <ecNumber evidence="12">2.5.1.7</ecNumber>
    </recommendedName>
    <alternativeName>
        <fullName evidence="12">Enoylpyruvate transferase</fullName>
    </alternativeName>
    <alternativeName>
        <fullName evidence="12">UDP-N-acetylglucosamine enolpyruvyl transferase</fullName>
        <shortName evidence="12">EPT</shortName>
    </alternativeName>
</protein>
<evidence type="ECO:0000256" key="2">
    <source>
        <dbReference type="ARBA" id="ARBA00004752"/>
    </source>
</evidence>
<evidence type="ECO:0000313" key="14">
    <source>
        <dbReference type="EMBL" id="ABR50819.1"/>
    </source>
</evidence>
<dbReference type="NCBIfam" id="NF006873">
    <property type="entry name" value="PRK09369.1"/>
    <property type="match status" value="1"/>
</dbReference>
<dbReference type="STRING" id="293826.Amet_4753"/>
<keyword evidence="3 12" id="KW-0963">Cytoplasm</keyword>
<dbReference type="UniPathway" id="UPA00219"/>
<dbReference type="InterPro" id="IPR050068">
    <property type="entry name" value="MurA_subfamily"/>
</dbReference>
<comment type="pathway">
    <text evidence="2 12">Cell wall biogenesis; peptidoglycan biosynthesis.</text>
</comment>
<dbReference type="PANTHER" id="PTHR43783:SF2">
    <property type="entry name" value="UDP-N-ACETYLGLUCOSAMINE 1-CARBOXYVINYLTRANSFERASE 2"/>
    <property type="match status" value="1"/>
</dbReference>
<dbReference type="InterPro" id="IPR001986">
    <property type="entry name" value="Enolpyruvate_Tfrase_dom"/>
</dbReference>
<evidence type="ECO:0000256" key="12">
    <source>
        <dbReference type="HAMAP-Rule" id="MF_00111"/>
    </source>
</evidence>
<dbReference type="EC" id="2.5.1.7" evidence="12"/>
<dbReference type="InterPro" id="IPR013792">
    <property type="entry name" value="RNA3'P_cycl/enolpyr_Trfase_a/b"/>
</dbReference>
<dbReference type="NCBIfam" id="NF009470">
    <property type="entry name" value="PRK12830.1"/>
    <property type="match status" value="1"/>
</dbReference>
<dbReference type="PANTHER" id="PTHR43783">
    <property type="entry name" value="UDP-N-ACETYLGLUCOSAMINE 1-CARBOXYVINYLTRANSFERASE"/>
    <property type="match status" value="1"/>
</dbReference>